<reference evidence="1" key="1">
    <citation type="submission" date="2021-06" db="EMBL/GenBank/DDBJ databases">
        <authorList>
            <person name="Kallberg Y."/>
            <person name="Tangrot J."/>
            <person name="Rosling A."/>
        </authorList>
    </citation>
    <scope>NUCLEOTIDE SEQUENCE</scope>
    <source>
        <strain evidence="1">MT106</strain>
    </source>
</reference>
<gene>
    <name evidence="1" type="ORF">AGERDE_LOCUS12533</name>
</gene>
<accession>A0A9N9EJF8</accession>
<feature type="non-terminal residue" evidence="1">
    <location>
        <position position="1"/>
    </location>
</feature>
<name>A0A9N9EJF8_9GLOM</name>
<evidence type="ECO:0000313" key="1">
    <source>
        <dbReference type="EMBL" id="CAG8677704.1"/>
    </source>
</evidence>
<proteinExistence type="predicted"/>
<comment type="caution">
    <text evidence="1">The sequence shown here is derived from an EMBL/GenBank/DDBJ whole genome shotgun (WGS) entry which is preliminary data.</text>
</comment>
<keyword evidence="2" id="KW-1185">Reference proteome</keyword>
<sequence>STPDFEGDERLSSNSYMILESFLASKYEAHISDKIPCQIKQSEEQSIQRHRWKGE</sequence>
<organism evidence="1 2">
    <name type="scientific">Ambispora gerdemannii</name>
    <dbReference type="NCBI Taxonomy" id="144530"/>
    <lineage>
        <taxon>Eukaryota</taxon>
        <taxon>Fungi</taxon>
        <taxon>Fungi incertae sedis</taxon>
        <taxon>Mucoromycota</taxon>
        <taxon>Glomeromycotina</taxon>
        <taxon>Glomeromycetes</taxon>
        <taxon>Archaeosporales</taxon>
        <taxon>Ambisporaceae</taxon>
        <taxon>Ambispora</taxon>
    </lineage>
</organism>
<dbReference type="EMBL" id="CAJVPL010009310">
    <property type="protein sequence ID" value="CAG8677704.1"/>
    <property type="molecule type" value="Genomic_DNA"/>
</dbReference>
<dbReference type="Proteomes" id="UP000789831">
    <property type="component" value="Unassembled WGS sequence"/>
</dbReference>
<evidence type="ECO:0000313" key="2">
    <source>
        <dbReference type="Proteomes" id="UP000789831"/>
    </source>
</evidence>
<protein>
    <submittedName>
        <fullName evidence="1">764_t:CDS:1</fullName>
    </submittedName>
</protein>
<dbReference type="AlphaFoldDB" id="A0A9N9EJF8"/>